<accession>A0ABT3C6N5</accession>
<evidence type="ECO:0000313" key="6">
    <source>
        <dbReference type="Proteomes" id="UP001526201"/>
    </source>
</evidence>
<dbReference type="EMBL" id="JACKTY010000012">
    <property type="protein sequence ID" value="MCV7225148.1"/>
    <property type="molecule type" value="Genomic_DNA"/>
</dbReference>
<dbReference type="GO" id="GO:0004497">
    <property type="term" value="F:monooxygenase activity"/>
    <property type="evidence" value="ECO:0007669"/>
    <property type="project" value="UniProtKB-KW"/>
</dbReference>
<name>A0ABT3C6N5_9MYCO</name>
<feature type="domain" description="FAD-binding" evidence="4">
    <location>
        <begin position="3"/>
        <end position="355"/>
    </location>
</feature>
<keyword evidence="5" id="KW-0560">Oxidoreductase</keyword>
<dbReference type="PANTHER" id="PTHR43004:SF19">
    <property type="entry name" value="BINDING MONOOXYGENASE, PUTATIVE (JCVI)-RELATED"/>
    <property type="match status" value="1"/>
</dbReference>
<dbReference type="InterPro" id="IPR002938">
    <property type="entry name" value="FAD-bd"/>
</dbReference>
<comment type="caution">
    <text evidence="5">The sequence shown here is derived from an EMBL/GenBank/DDBJ whole genome shotgun (WGS) entry which is preliminary data.</text>
</comment>
<gene>
    <name evidence="5" type="ORF">H7J73_03745</name>
</gene>
<dbReference type="RefSeq" id="WP_264065901.1">
    <property type="nucleotide sequence ID" value="NZ_JACKTY010000012.1"/>
</dbReference>
<dbReference type="Pfam" id="PF21274">
    <property type="entry name" value="Rng_hyd_C"/>
    <property type="match status" value="1"/>
</dbReference>
<evidence type="ECO:0000256" key="3">
    <source>
        <dbReference type="ARBA" id="ARBA00022827"/>
    </source>
</evidence>
<evidence type="ECO:0000313" key="5">
    <source>
        <dbReference type="EMBL" id="MCV7225148.1"/>
    </source>
</evidence>
<dbReference type="InterPro" id="IPR036188">
    <property type="entry name" value="FAD/NAD-bd_sf"/>
</dbReference>
<dbReference type="Pfam" id="PF01494">
    <property type="entry name" value="FAD_binding_3"/>
    <property type="match status" value="1"/>
</dbReference>
<keyword evidence="3" id="KW-0274">FAD</keyword>
<dbReference type="SUPFAM" id="SSF51905">
    <property type="entry name" value="FAD/NAD(P)-binding domain"/>
    <property type="match status" value="1"/>
</dbReference>
<dbReference type="PRINTS" id="PR00420">
    <property type="entry name" value="RNGMNOXGNASE"/>
</dbReference>
<comment type="cofactor">
    <cofactor evidence="1">
        <name>FAD</name>
        <dbReference type="ChEBI" id="CHEBI:57692"/>
    </cofactor>
</comment>
<dbReference type="Gene3D" id="3.40.30.120">
    <property type="match status" value="1"/>
</dbReference>
<evidence type="ECO:0000256" key="2">
    <source>
        <dbReference type="ARBA" id="ARBA00022630"/>
    </source>
</evidence>
<dbReference type="PANTHER" id="PTHR43004">
    <property type="entry name" value="TRK SYSTEM POTASSIUM UPTAKE PROTEIN"/>
    <property type="match status" value="1"/>
</dbReference>
<organism evidence="5 6">
    <name type="scientific">Mycolicibacterium komossense</name>
    <dbReference type="NCBI Taxonomy" id="1779"/>
    <lineage>
        <taxon>Bacteria</taxon>
        <taxon>Bacillati</taxon>
        <taxon>Actinomycetota</taxon>
        <taxon>Actinomycetes</taxon>
        <taxon>Mycobacteriales</taxon>
        <taxon>Mycobacteriaceae</taxon>
        <taxon>Mycolicibacterium</taxon>
    </lineage>
</organism>
<keyword evidence="2" id="KW-0285">Flavoprotein</keyword>
<reference evidence="5 6" key="1">
    <citation type="journal article" date="2022" name="BMC Genomics">
        <title>Comparative genome analysis of mycobacteria focusing on tRNA and non-coding RNA.</title>
        <authorList>
            <person name="Behra P.R.K."/>
            <person name="Pettersson B.M.F."/>
            <person name="Ramesh M."/>
            <person name="Das S."/>
            <person name="Dasgupta S."/>
            <person name="Kirsebom L.A."/>
        </authorList>
    </citation>
    <scope>NUCLEOTIDE SEQUENCE [LARGE SCALE GENOMIC DNA]</scope>
    <source>
        <strain evidence="5 6">DSM 44078</strain>
    </source>
</reference>
<keyword evidence="5" id="KW-0503">Monooxygenase</keyword>
<sequence>MEDVLVVGGGPVGLLLAGELCLGGAKPLVLEGTEGAERRTRSFGQRSVNGRSAQTLSLRGLIPALEATQSAWIDHLEKAGQRTSEGDQISKVLQLMRDGRAGGHFGGLPLAANSADGRCYLMKQHMLENVLAEWAAGLGVRVVANARVTAVRNEEISAVAELADGRSMRASYIVGCDGGRSVVRKSAGFSFPGTPPTMTGRVAMADLSDDDRPTAVLRGPNGLVNSLMVPGEVTTVEFDGTGPVDRDAPMSAAELQDSMLRAGGLSVTVNKLHAGTRFSDNTRQADTYRRGRVLLAGDAAHVHSPIGGQGLNLGLQDAANLGWKLASVVTGRGPESLLDTYTAERHPAAARVLRSTRGQIALMRPGPQVDALREILAEVLAIPDAHEYFGGLVSGADLDYAPDSAHPLVGRFVPSELLNMAAEHMTDGRFLLIDSVGGERLSDMVAGNDRVRVVHQDRPESEVTALLVRPDGYVAWIGSDANSAGLPEALHQWCGQPLAGI</sequence>
<proteinExistence type="predicted"/>
<dbReference type="Proteomes" id="UP001526201">
    <property type="component" value="Unassembled WGS sequence"/>
</dbReference>
<protein>
    <submittedName>
        <fullName evidence="5">FAD-dependent monooxygenase</fullName>
    </submittedName>
</protein>
<dbReference type="InterPro" id="IPR050641">
    <property type="entry name" value="RIFMO-like"/>
</dbReference>
<evidence type="ECO:0000256" key="1">
    <source>
        <dbReference type="ARBA" id="ARBA00001974"/>
    </source>
</evidence>
<dbReference type="Gene3D" id="3.50.50.60">
    <property type="entry name" value="FAD/NAD(P)-binding domain"/>
    <property type="match status" value="2"/>
</dbReference>
<keyword evidence="6" id="KW-1185">Reference proteome</keyword>
<evidence type="ECO:0000259" key="4">
    <source>
        <dbReference type="Pfam" id="PF01494"/>
    </source>
</evidence>